<dbReference type="EMBL" id="CP001463">
    <property type="protein sequence ID" value="ACS89499.1"/>
    <property type="molecule type" value="Genomic_DNA"/>
</dbReference>
<name>C6A1K4_THESM</name>
<dbReference type="GO" id="GO:0016787">
    <property type="term" value="F:hydrolase activity"/>
    <property type="evidence" value="ECO:0007669"/>
    <property type="project" value="UniProtKB-KW"/>
</dbReference>
<dbReference type="InterPro" id="IPR006675">
    <property type="entry name" value="HDIG_dom"/>
</dbReference>
<dbReference type="SMART" id="SM00471">
    <property type="entry name" value="HDc"/>
    <property type="match status" value="1"/>
</dbReference>
<gene>
    <name evidence="2" type="ordered locus">TSIB_0433</name>
</gene>
<dbReference type="Gene3D" id="1.10.3210.50">
    <property type="match status" value="1"/>
</dbReference>
<evidence type="ECO:0000259" key="1">
    <source>
        <dbReference type="PROSITE" id="PS51831"/>
    </source>
</evidence>
<feature type="domain" description="HD" evidence="1">
    <location>
        <begin position="37"/>
        <end position="139"/>
    </location>
</feature>
<dbReference type="eggNOG" id="arCOG01860">
    <property type="taxonomic scope" value="Archaea"/>
</dbReference>
<proteinExistence type="predicted"/>
<dbReference type="STRING" id="604354.TSIB_0433"/>
<protein>
    <submittedName>
        <fullName evidence="2">Metal-dependent phosphohydrolase, HD superfamily</fullName>
    </submittedName>
</protein>
<dbReference type="InterPro" id="IPR003607">
    <property type="entry name" value="HD/PDEase_dom"/>
</dbReference>
<dbReference type="CDD" id="cd00077">
    <property type="entry name" value="HDc"/>
    <property type="match status" value="1"/>
</dbReference>
<dbReference type="KEGG" id="tsi:TSIB_0433"/>
<reference evidence="2 3" key="1">
    <citation type="journal article" date="2009" name="Appl. Environ. Microbiol.">
        <title>Metabolic versatility and indigenous origin of the archaeon Thermococcus sibiricus, isolated from a siberian oil reservoir, as revealed by genome analysis.</title>
        <authorList>
            <person name="Mardanov A.V."/>
            <person name="Ravin N.V."/>
            <person name="Svetlitchnyi V.A."/>
            <person name="Beletsky A.V."/>
            <person name="Miroshnichenko M.L."/>
            <person name="Bonch-Osmolovskaya E.A."/>
            <person name="Skryabin K.G."/>
        </authorList>
    </citation>
    <scope>NUCLEOTIDE SEQUENCE [LARGE SCALE GENOMIC DNA]</scope>
    <source>
        <strain evidence="3">DSM 12597 / MM 739</strain>
    </source>
</reference>
<dbReference type="Proteomes" id="UP000009079">
    <property type="component" value="Chromosome"/>
</dbReference>
<dbReference type="PANTHER" id="PTHR33594:SF1">
    <property type="entry name" value="HD_PDEASE DOMAIN-CONTAINING PROTEIN"/>
    <property type="match status" value="1"/>
</dbReference>
<organism evidence="2 3">
    <name type="scientific">Thermococcus sibiricus (strain DSM 12597 / MM 739)</name>
    <dbReference type="NCBI Taxonomy" id="604354"/>
    <lineage>
        <taxon>Archaea</taxon>
        <taxon>Methanobacteriati</taxon>
        <taxon>Methanobacteriota</taxon>
        <taxon>Thermococci</taxon>
        <taxon>Thermococcales</taxon>
        <taxon>Thermococcaceae</taxon>
        <taxon>Thermococcus</taxon>
    </lineage>
</organism>
<dbReference type="SUPFAM" id="SSF109604">
    <property type="entry name" value="HD-domain/PDEase-like"/>
    <property type="match status" value="1"/>
</dbReference>
<evidence type="ECO:0000313" key="3">
    <source>
        <dbReference type="Proteomes" id="UP000009079"/>
    </source>
</evidence>
<dbReference type="AlphaFoldDB" id="C6A1K4"/>
<sequence>MRSMRIEDYITDEISLKLIKKAEEFARNFFEREGTHGFSHVKRVFNLCMHIGKAEGADLEVLALAAFLHDVARPLEDKGIVEDHAKEGAKIAYRFLTSLKYSKVDEVVHAIEAHRFSRPPDPRTLEAKILSDADKLDAIGAIGVARVFMYSGEHGRDIEFSIKHFEEKILKLRYLMYTHTAKKLAEGRNKFVEEFIDRLVREIEGEL</sequence>
<keyword evidence="2" id="KW-0378">Hydrolase</keyword>
<dbReference type="PANTHER" id="PTHR33594">
    <property type="entry name" value="SUPERFAMILY HYDROLASE, PUTATIVE (AFU_ORTHOLOGUE AFUA_1G03035)-RELATED"/>
    <property type="match status" value="1"/>
</dbReference>
<dbReference type="HOGENOM" id="CLU_036524_3_1_2"/>
<keyword evidence="3" id="KW-1185">Reference proteome</keyword>
<accession>C6A1K4</accession>
<dbReference type="PROSITE" id="PS51831">
    <property type="entry name" value="HD"/>
    <property type="match status" value="1"/>
</dbReference>
<dbReference type="Pfam" id="PF01966">
    <property type="entry name" value="HD"/>
    <property type="match status" value="1"/>
</dbReference>
<evidence type="ECO:0000313" key="2">
    <source>
        <dbReference type="EMBL" id="ACS89499.1"/>
    </source>
</evidence>
<dbReference type="InterPro" id="IPR006674">
    <property type="entry name" value="HD_domain"/>
</dbReference>
<dbReference type="NCBIfam" id="TIGR00277">
    <property type="entry name" value="HDIG"/>
    <property type="match status" value="1"/>
</dbReference>